<proteinExistence type="predicted"/>
<feature type="non-terminal residue" evidence="1">
    <location>
        <position position="1"/>
    </location>
</feature>
<comment type="caution">
    <text evidence="1">The sequence shown here is derived from an EMBL/GenBank/DDBJ whole genome shotgun (WGS) entry which is preliminary data.</text>
</comment>
<reference evidence="1" key="1">
    <citation type="journal article" date="2023" name="IScience">
        <title>Live-bearing cockroach genome reveals convergent evolutionary mechanisms linked to viviparity in insects and beyond.</title>
        <authorList>
            <person name="Fouks B."/>
            <person name="Harrison M.C."/>
            <person name="Mikhailova A.A."/>
            <person name="Marchal E."/>
            <person name="English S."/>
            <person name="Carruthers M."/>
            <person name="Jennings E.C."/>
            <person name="Chiamaka E.L."/>
            <person name="Frigard R.A."/>
            <person name="Pippel M."/>
            <person name="Attardo G.M."/>
            <person name="Benoit J.B."/>
            <person name="Bornberg-Bauer E."/>
            <person name="Tobe S.S."/>
        </authorList>
    </citation>
    <scope>NUCLEOTIDE SEQUENCE</scope>
    <source>
        <strain evidence="1">Stay&amp;Tobe</strain>
    </source>
</reference>
<accession>A0AAD8EA07</accession>
<name>A0AAD8EA07_DIPPU</name>
<evidence type="ECO:0000313" key="2">
    <source>
        <dbReference type="Proteomes" id="UP001233999"/>
    </source>
</evidence>
<evidence type="ECO:0000313" key="1">
    <source>
        <dbReference type="EMBL" id="KAJ9582177.1"/>
    </source>
</evidence>
<reference evidence="1" key="2">
    <citation type="submission" date="2023-05" db="EMBL/GenBank/DDBJ databases">
        <authorList>
            <person name="Fouks B."/>
        </authorList>
    </citation>
    <scope>NUCLEOTIDE SEQUENCE</scope>
    <source>
        <strain evidence="1">Stay&amp;Tobe</strain>
        <tissue evidence="1">Testes</tissue>
    </source>
</reference>
<protein>
    <submittedName>
        <fullName evidence="1">Uncharacterized protein</fullName>
    </submittedName>
</protein>
<feature type="non-terminal residue" evidence="1">
    <location>
        <position position="66"/>
    </location>
</feature>
<dbReference type="Proteomes" id="UP001233999">
    <property type="component" value="Unassembled WGS sequence"/>
</dbReference>
<keyword evidence="2" id="KW-1185">Reference proteome</keyword>
<dbReference type="AlphaFoldDB" id="A0AAD8EA07"/>
<gene>
    <name evidence="1" type="ORF">L9F63_003483</name>
</gene>
<sequence length="66" mass="7881">FSRGSLPYWRTRYYKTMSGSGKKQNMDFNFHRIMELQYVPFPPMKSIFLFTASQRMLSSVSYGLLR</sequence>
<organism evidence="1 2">
    <name type="scientific">Diploptera punctata</name>
    <name type="common">Pacific beetle cockroach</name>
    <dbReference type="NCBI Taxonomy" id="6984"/>
    <lineage>
        <taxon>Eukaryota</taxon>
        <taxon>Metazoa</taxon>
        <taxon>Ecdysozoa</taxon>
        <taxon>Arthropoda</taxon>
        <taxon>Hexapoda</taxon>
        <taxon>Insecta</taxon>
        <taxon>Pterygota</taxon>
        <taxon>Neoptera</taxon>
        <taxon>Polyneoptera</taxon>
        <taxon>Dictyoptera</taxon>
        <taxon>Blattodea</taxon>
        <taxon>Blaberoidea</taxon>
        <taxon>Blaberidae</taxon>
        <taxon>Diplopterinae</taxon>
        <taxon>Diploptera</taxon>
    </lineage>
</organism>
<dbReference type="EMBL" id="JASPKZ010007821">
    <property type="protein sequence ID" value="KAJ9582177.1"/>
    <property type="molecule type" value="Genomic_DNA"/>
</dbReference>